<dbReference type="Gene3D" id="3.40.50.1010">
    <property type="entry name" value="5'-nuclease"/>
    <property type="match status" value="1"/>
</dbReference>
<accession>A0A6L5Z711</accession>
<dbReference type="PANTHER" id="PTHR35811:SF1">
    <property type="entry name" value="HTH OST-TYPE DOMAIN-CONTAINING PROTEIN"/>
    <property type="match status" value="1"/>
</dbReference>
<dbReference type="GO" id="GO:0004540">
    <property type="term" value="F:RNA nuclease activity"/>
    <property type="evidence" value="ECO:0007669"/>
    <property type="project" value="InterPro"/>
</dbReference>
<dbReference type="InterPro" id="IPR021139">
    <property type="entry name" value="NYN"/>
</dbReference>
<dbReference type="Pfam" id="PF01936">
    <property type="entry name" value="NYN"/>
    <property type="match status" value="1"/>
</dbReference>
<evidence type="ECO:0000259" key="1">
    <source>
        <dbReference type="Pfam" id="PF01936"/>
    </source>
</evidence>
<feature type="domain" description="NYN" evidence="1">
    <location>
        <begin position="18"/>
        <end position="143"/>
    </location>
</feature>
<organism evidence="2 3">
    <name type="scientific">Halovulum marinum</name>
    <dbReference type="NCBI Taxonomy" id="2662447"/>
    <lineage>
        <taxon>Bacteria</taxon>
        <taxon>Pseudomonadati</taxon>
        <taxon>Pseudomonadota</taxon>
        <taxon>Alphaproteobacteria</taxon>
        <taxon>Rhodobacterales</taxon>
        <taxon>Paracoccaceae</taxon>
        <taxon>Halovulum</taxon>
    </lineage>
</organism>
<gene>
    <name evidence="2" type="ORF">GE300_22655</name>
</gene>
<comment type="caution">
    <text evidence="2">The sequence shown here is derived from an EMBL/GenBank/DDBJ whole genome shotgun (WGS) entry which is preliminary data.</text>
</comment>
<dbReference type="EMBL" id="WIND01000074">
    <property type="protein sequence ID" value="MSU92333.1"/>
    <property type="molecule type" value="Genomic_DNA"/>
</dbReference>
<proteinExistence type="predicted"/>
<evidence type="ECO:0000313" key="3">
    <source>
        <dbReference type="Proteomes" id="UP000474957"/>
    </source>
</evidence>
<keyword evidence="3" id="KW-1185">Reference proteome</keyword>
<evidence type="ECO:0000313" key="2">
    <source>
        <dbReference type="EMBL" id="MSU92333.1"/>
    </source>
</evidence>
<dbReference type="Proteomes" id="UP000474957">
    <property type="component" value="Unassembled WGS sequence"/>
</dbReference>
<protein>
    <submittedName>
        <fullName evidence="2">NYN domain-containing protein</fullName>
    </submittedName>
</protein>
<dbReference type="AlphaFoldDB" id="A0A6L5Z711"/>
<name>A0A6L5Z711_9RHOB</name>
<dbReference type="RefSeq" id="WP_154449830.1">
    <property type="nucleotide sequence ID" value="NZ_WIND01000074.1"/>
</dbReference>
<reference evidence="2 3" key="1">
    <citation type="submission" date="2019-10" db="EMBL/GenBank/DDBJ databases">
        <title>Cognatihalovulum marinum gen. nov. sp. nov., a new member of the family Rhodobacteraceae isolated from deep seawater of the Northwest Indian Ocean.</title>
        <authorList>
            <person name="Ruan C."/>
            <person name="Wang J."/>
            <person name="Zheng X."/>
            <person name="Song L."/>
            <person name="Zhu Y."/>
            <person name="Huang Y."/>
            <person name="Lu Z."/>
            <person name="Du W."/>
            <person name="Huang L."/>
            <person name="Dai X."/>
        </authorList>
    </citation>
    <scope>NUCLEOTIDE SEQUENCE [LARGE SCALE GENOMIC DNA]</scope>
    <source>
        <strain evidence="2 3">2CG4</strain>
    </source>
</reference>
<sequence>MNQQKTSDFTGNNNAPNAALLVDGENISSAYAGRIITQARQHGQLTVRRVYGGVRKIPDWDAAPGFRMIHAGTGKNAADVMLAIDAVALSYEGRVGVFVLATSDGDFSYLALHLRERGCTVIGLGEKKAPIGFRKSCHKFLELKPADVEAEDSGSTSLPSKVKFIIEEHGGEMEISKLNPIIRRAHEVKISTLPEGTWRGFLEKHKKLFECDPKGAGAMVRLRK</sequence>
<dbReference type="CDD" id="cd11297">
    <property type="entry name" value="PIN_LabA-like_N_1"/>
    <property type="match status" value="1"/>
</dbReference>
<dbReference type="PANTHER" id="PTHR35811">
    <property type="entry name" value="SLR1870 PROTEIN"/>
    <property type="match status" value="1"/>
</dbReference>